<proteinExistence type="inferred from homology"/>
<dbReference type="InterPro" id="IPR011545">
    <property type="entry name" value="DEAD/DEAH_box_helicase_dom"/>
</dbReference>
<dbReference type="SUPFAM" id="SSF52540">
    <property type="entry name" value="P-loop containing nucleoside triphosphate hydrolases"/>
    <property type="match status" value="1"/>
</dbReference>
<evidence type="ECO:0000256" key="12">
    <source>
        <dbReference type="SAM" id="MobiDB-lite"/>
    </source>
</evidence>
<feature type="domain" description="DEAD-box RNA helicase Q" evidence="15">
    <location>
        <begin position="1"/>
        <end position="29"/>
    </location>
</feature>
<feature type="domain" description="Helicase C-terminal" evidence="14">
    <location>
        <begin position="227"/>
        <end position="374"/>
    </location>
</feature>
<keyword evidence="2" id="KW-0963">Cytoplasm</keyword>
<evidence type="ECO:0000256" key="2">
    <source>
        <dbReference type="ARBA" id="ARBA00022490"/>
    </source>
</evidence>
<reference evidence="16 17" key="1">
    <citation type="submission" date="2010-08" db="EMBL/GenBank/DDBJ databases">
        <authorList>
            <consortium name="US DOE Joint Genome Institute (JGI-PGF)"/>
            <person name="Lucas S."/>
            <person name="Copeland A."/>
            <person name="Lapidus A."/>
            <person name="Cheng J.-F."/>
            <person name="Bruce D."/>
            <person name="Goodwin L."/>
            <person name="Pitluck S."/>
            <person name="Land M.L."/>
            <person name="Hauser L."/>
            <person name="Chang Y.-J."/>
            <person name="Anderson I.J."/>
            <person name="Johnson E."/>
            <person name="Mulhopadhyay B."/>
            <person name="Kyrpides N."/>
            <person name="Woyke T.J."/>
        </authorList>
    </citation>
    <scope>NUCLEOTIDE SEQUENCE [LARGE SCALE GENOMIC DNA]</scope>
    <source>
        <strain evidence="16 17">6</strain>
    </source>
</reference>
<dbReference type="PROSITE" id="PS51192">
    <property type="entry name" value="HELICASE_ATP_BIND_1"/>
    <property type="match status" value="1"/>
</dbReference>
<sequence>MKFQELDLKQELQNAVVKAGYTEATPIQEKTMPVILEGRDLIACAQTGTGKTAAFALPILEKLDNGEVRKLRSLVLTPTRELAVQIFENFKKYGRYLPLRAVCIYGGAKQKPQMEALRRGCDILVATLGRLMDYMNLGLVSLKGIEIFVLDEADRMLDMGFINDVRKIAGSMNTDRQTLMFSATMPKEIEQLGRELLRDPADVRVAPQSTAADTVDQKICFVGHSDKLKVLAEILKQEEVTRTIIFTRTKHGADRVARNLTRSGIAAKAIHGDKTQGQRQSTLEGYKAGHFHVLVATDVASRGLDIPEVSHVINFNLPQEPEAYIHRIGRTGRAGESGIAITLCEEDEMDLLKEVEKILKREIPEMKTEYSIVLRGKKNGAVPAAGDRRRKVGKTSGKAGGSGERRNNGAVPARKRENLSRGTEDHRRSQTAEGGDKSKNRKETTGLAGAAKRRREQRPPMMPVSRSRSRISGKGGYTSFSFGGFTAEKSGRHAETKMKTGERRGRNSSTQRSGAPRGRRTTAS</sequence>
<keyword evidence="5 11" id="KW-0347">Helicase</keyword>
<evidence type="ECO:0000256" key="10">
    <source>
        <dbReference type="PROSITE-ProRule" id="PRU00552"/>
    </source>
</evidence>
<feature type="domain" description="Helicase ATP-binding" evidence="13">
    <location>
        <begin position="32"/>
        <end position="203"/>
    </location>
</feature>
<dbReference type="HOGENOM" id="CLU_003041_28_3_9"/>
<gene>
    <name evidence="16" type="ORF">EubceDRAFT1_1546</name>
</gene>
<dbReference type="AlphaFoldDB" id="I5AU62"/>
<dbReference type="GO" id="GO:0016787">
    <property type="term" value="F:hydrolase activity"/>
    <property type="evidence" value="ECO:0007669"/>
    <property type="project" value="UniProtKB-KW"/>
</dbReference>
<evidence type="ECO:0000313" key="17">
    <source>
        <dbReference type="Proteomes" id="UP000005753"/>
    </source>
</evidence>
<evidence type="ECO:0000259" key="13">
    <source>
        <dbReference type="PROSITE" id="PS51192"/>
    </source>
</evidence>
<evidence type="ECO:0000313" key="16">
    <source>
        <dbReference type="EMBL" id="EIM57335.1"/>
    </source>
</evidence>
<dbReference type="GO" id="GO:0005524">
    <property type="term" value="F:ATP binding"/>
    <property type="evidence" value="ECO:0007669"/>
    <property type="project" value="UniProtKB-KW"/>
</dbReference>
<evidence type="ECO:0000256" key="8">
    <source>
        <dbReference type="ARBA" id="ARBA00047984"/>
    </source>
</evidence>
<dbReference type="STRING" id="633697.EubceDRAFT1_1546"/>
<evidence type="ECO:0000259" key="15">
    <source>
        <dbReference type="PROSITE" id="PS51195"/>
    </source>
</evidence>
<dbReference type="InterPro" id="IPR014001">
    <property type="entry name" value="Helicase_ATP-bd"/>
</dbReference>
<dbReference type="Proteomes" id="UP000005753">
    <property type="component" value="Chromosome"/>
</dbReference>
<dbReference type="InterPro" id="IPR027417">
    <property type="entry name" value="P-loop_NTPase"/>
</dbReference>
<evidence type="ECO:0000256" key="9">
    <source>
        <dbReference type="ARBA" id="ARBA00067932"/>
    </source>
</evidence>
<dbReference type="InterPro" id="IPR050079">
    <property type="entry name" value="DEAD_box_RNA_helicase"/>
</dbReference>
<dbReference type="CDD" id="cd18787">
    <property type="entry name" value="SF2_C_DEAD"/>
    <property type="match status" value="1"/>
</dbReference>
<dbReference type="OrthoDB" id="9805696at2"/>
<keyword evidence="3 11" id="KW-0547">Nucleotide-binding</keyword>
<dbReference type="InterPro" id="IPR000629">
    <property type="entry name" value="RNA-helicase_DEAD-box_CS"/>
</dbReference>
<keyword evidence="6 11" id="KW-0067">ATP-binding</keyword>
<dbReference type="InterPro" id="IPR001650">
    <property type="entry name" value="Helicase_C-like"/>
</dbReference>
<evidence type="ECO:0000256" key="3">
    <source>
        <dbReference type="ARBA" id="ARBA00022741"/>
    </source>
</evidence>
<dbReference type="FunFam" id="3.40.50.300:FF:000108">
    <property type="entry name" value="ATP-dependent RNA helicase RhlE"/>
    <property type="match status" value="1"/>
</dbReference>
<dbReference type="PROSITE" id="PS00039">
    <property type="entry name" value="DEAD_ATP_HELICASE"/>
    <property type="match status" value="1"/>
</dbReference>
<evidence type="ECO:0000256" key="11">
    <source>
        <dbReference type="RuleBase" id="RU000492"/>
    </source>
</evidence>
<comment type="similarity">
    <text evidence="7 11">Belongs to the DEAD box helicase family.</text>
</comment>
<dbReference type="PANTHER" id="PTHR47959:SF13">
    <property type="entry name" value="ATP-DEPENDENT RNA HELICASE RHLE"/>
    <property type="match status" value="1"/>
</dbReference>
<keyword evidence="4 11" id="KW-0378">Hydrolase</keyword>
<evidence type="ECO:0000256" key="4">
    <source>
        <dbReference type="ARBA" id="ARBA00022801"/>
    </source>
</evidence>
<dbReference type="GO" id="GO:0003723">
    <property type="term" value="F:RNA binding"/>
    <property type="evidence" value="ECO:0007669"/>
    <property type="project" value="UniProtKB-ARBA"/>
</dbReference>
<reference evidence="16 17" key="2">
    <citation type="submission" date="2012-02" db="EMBL/GenBank/DDBJ databases">
        <title>Improved High-Quality Draft sequence of Eubacterium cellulosolvens 6.</title>
        <authorList>
            <consortium name="US DOE Joint Genome Institute"/>
            <person name="Lucas S."/>
            <person name="Han J."/>
            <person name="Lapidus A."/>
            <person name="Cheng J.-F."/>
            <person name="Goodwin L."/>
            <person name="Pitluck S."/>
            <person name="Peters L."/>
            <person name="Mikhailova N."/>
            <person name="Gu W."/>
            <person name="Detter J.C."/>
            <person name="Han C."/>
            <person name="Tapia R."/>
            <person name="Land M."/>
            <person name="Hauser L."/>
            <person name="Kyrpides N."/>
            <person name="Ivanova N."/>
            <person name="Pagani I."/>
            <person name="Johnson E."/>
            <person name="Mukhopadhyay B."/>
            <person name="Anderson I."/>
            <person name="Woyke T."/>
        </authorList>
    </citation>
    <scope>NUCLEOTIDE SEQUENCE [LARGE SCALE GENOMIC DNA]</scope>
    <source>
        <strain evidence="16 17">6</strain>
    </source>
</reference>
<accession>I5AU62</accession>
<dbReference type="SMART" id="SM00490">
    <property type="entry name" value="HELICc"/>
    <property type="match status" value="1"/>
</dbReference>
<feature type="compositionally biased region" description="Basic and acidic residues" evidence="12">
    <location>
        <begin position="489"/>
        <end position="505"/>
    </location>
</feature>
<dbReference type="GO" id="GO:0003724">
    <property type="term" value="F:RNA helicase activity"/>
    <property type="evidence" value="ECO:0007669"/>
    <property type="project" value="UniProtKB-EC"/>
</dbReference>
<dbReference type="EC" id="3.6.4.13" evidence="1"/>
<evidence type="ECO:0000256" key="6">
    <source>
        <dbReference type="ARBA" id="ARBA00022840"/>
    </source>
</evidence>
<dbReference type="SMART" id="SM00487">
    <property type="entry name" value="DEXDc"/>
    <property type="match status" value="1"/>
</dbReference>
<dbReference type="Gene3D" id="3.40.50.300">
    <property type="entry name" value="P-loop containing nucleotide triphosphate hydrolases"/>
    <property type="match status" value="2"/>
</dbReference>
<name>I5AU62_EUBC6</name>
<dbReference type="eggNOG" id="COG0513">
    <property type="taxonomic scope" value="Bacteria"/>
</dbReference>
<dbReference type="PROSITE" id="PS51194">
    <property type="entry name" value="HELICASE_CTER"/>
    <property type="match status" value="1"/>
</dbReference>
<feature type="region of interest" description="Disordered" evidence="12">
    <location>
        <begin position="381"/>
        <end position="524"/>
    </location>
</feature>
<evidence type="ECO:0000256" key="5">
    <source>
        <dbReference type="ARBA" id="ARBA00022806"/>
    </source>
</evidence>
<dbReference type="GO" id="GO:0005829">
    <property type="term" value="C:cytosol"/>
    <property type="evidence" value="ECO:0007669"/>
    <property type="project" value="TreeGrafter"/>
</dbReference>
<protein>
    <recommendedName>
        <fullName evidence="9">ATP-dependent RNA helicase CshA</fullName>
        <ecNumber evidence="1">3.6.4.13</ecNumber>
    </recommendedName>
</protein>
<dbReference type="PROSITE" id="PS51195">
    <property type="entry name" value="Q_MOTIF"/>
    <property type="match status" value="1"/>
</dbReference>
<feature type="short sequence motif" description="Q motif" evidence="10">
    <location>
        <begin position="1"/>
        <end position="29"/>
    </location>
</feature>
<dbReference type="InterPro" id="IPR014014">
    <property type="entry name" value="RNA_helicase_DEAD_Q_motif"/>
</dbReference>
<evidence type="ECO:0000256" key="1">
    <source>
        <dbReference type="ARBA" id="ARBA00012552"/>
    </source>
</evidence>
<dbReference type="InterPro" id="IPR044742">
    <property type="entry name" value="DEAD/DEAH_RhlB"/>
</dbReference>
<dbReference type="CDD" id="cd00268">
    <property type="entry name" value="DEADc"/>
    <property type="match status" value="1"/>
</dbReference>
<feature type="compositionally biased region" description="Basic and acidic residues" evidence="12">
    <location>
        <begin position="414"/>
        <end position="444"/>
    </location>
</feature>
<dbReference type="PANTHER" id="PTHR47959">
    <property type="entry name" value="ATP-DEPENDENT RNA HELICASE RHLE-RELATED"/>
    <property type="match status" value="1"/>
</dbReference>
<dbReference type="Pfam" id="PF00271">
    <property type="entry name" value="Helicase_C"/>
    <property type="match status" value="1"/>
</dbReference>
<comment type="catalytic activity">
    <reaction evidence="8">
        <text>ATP + H2O = ADP + phosphate + H(+)</text>
        <dbReference type="Rhea" id="RHEA:13065"/>
        <dbReference type="ChEBI" id="CHEBI:15377"/>
        <dbReference type="ChEBI" id="CHEBI:15378"/>
        <dbReference type="ChEBI" id="CHEBI:30616"/>
        <dbReference type="ChEBI" id="CHEBI:43474"/>
        <dbReference type="ChEBI" id="CHEBI:456216"/>
        <dbReference type="EC" id="3.6.4.13"/>
    </reaction>
</comment>
<organism evidence="16 17">
    <name type="scientific">Eubacterium cellulosolvens (strain ATCC 43171 / JCM 9499 / 6)</name>
    <name type="common">Cillobacterium cellulosolvens</name>
    <dbReference type="NCBI Taxonomy" id="633697"/>
    <lineage>
        <taxon>Bacteria</taxon>
        <taxon>Bacillati</taxon>
        <taxon>Bacillota</taxon>
        <taxon>Clostridia</taxon>
        <taxon>Eubacteriales</taxon>
        <taxon>Eubacteriaceae</taxon>
        <taxon>Eubacterium</taxon>
    </lineage>
</organism>
<dbReference type="EMBL" id="CM001487">
    <property type="protein sequence ID" value="EIM57335.1"/>
    <property type="molecule type" value="Genomic_DNA"/>
</dbReference>
<keyword evidence="17" id="KW-1185">Reference proteome</keyword>
<dbReference type="Pfam" id="PF00270">
    <property type="entry name" value="DEAD"/>
    <property type="match status" value="1"/>
</dbReference>
<evidence type="ECO:0000256" key="7">
    <source>
        <dbReference type="ARBA" id="ARBA00038437"/>
    </source>
</evidence>
<evidence type="ECO:0000259" key="14">
    <source>
        <dbReference type="PROSITE" id="PS51194"/>
    </source>
</evidence>